<gene>
    <name evidence="7" type="ORF">GBA65_19730</name>
</gene>
<dbReference type="InterPro" id="IPR016163">
    <property type="entry name" value="Ald_DH_C"/>
</dbReference>
<evidence type="ECO:0000256" key="1">
    <source>
        <dbReference type="ARBA" id="ARBA00009986"/>
    </source>
</evidence>
<dbReference type="InterPro" id="IPR016162">
    <property type="entry name" value="Ald_DH_N"/>
</dbReference>
<evidence type="ECO:0000313" key="7">
    <source>
        <dbReference type="EMBL" id="QIN80916.1"/>
    </source>
</evidence>
<evidence type="ECO:0000256" key="2">
    <source>
        <dbReference type="ARBA" id="ARBA00023002"/>
    </source>
</evidence>
<comment type="similarity">
    <text evidence="1 4">Belongs to the aldehyde dehydrogenase family.</text>
</comment>
<name>A0A6G8Q376_9ACTN</name>
<feature type="region of interest" description="Disordered" evidence="5">
    <location>
        <begin position="1"/>
        <end position="20"/>
    </location>
</feature>
<dbReference type="InterPro" id="IPR015590">
    <property type="entry name" value="Aldehyde_DH_dom"/>
</dbReference>
<dbReference type="InterPro" id="IPR016161">
    <property type="entry name" value="Ald_DH/histidinol_DH"/>
</dbReference>
<protein>
    <submittedName>
        <fullName evidence="7">Aldehyde dehydrogenase family protein</fullName>
    </submittedName>
</protein>
<dbReference type="FunFam" id="3.40.309.10:FF:000009">
    <property type="entry name" value="Aldehyde dehydrogenase A"/>
    <property type="match status" value="1"/>
</dbReference>
<dbReference type="Gene3D" id="3.40.605.10">
    <property type="entry name" value="Aldehyde Dehydrogenase, Chain A, domain 1"/>
    <property type="match status" value="1"/>
</dbReference>
<organism evidence="7 8">
    <name type="scientific">Rubrobacter marinus</name>
    <dbReference type="NCBI Taxonomy" id="2653852"/>
    <lineage>
        <taxon>Bacteria</taxon>
        <taxon>Bacillati</taxon>
        <taxon>Actinomycetota</taxon>
        <taxon>Rubrobacteria</taxon>
        <taxon>Rubrobacterales</taxon>
        <taxon>Rubrobacteraceae</taxon>
        <taxon>Rubrobacter</taxon>
    </lineage>
</organism>
<feature type="active site" evidence="3">
    <location>
        <position position="245"/>
    </location>
</feature>
<dbReference type="PANTHER" id="PTHR11699">
    <property type="entry name" value="ALDEHYDE DEHYDROGENASE-RELATED"/>
    <property type="match status" value="1"/>
</dbReference>
<dbReference type="PROSITE" id="PS00687">
    <property type="entry name" value="ALDEHYDE_DEHYDR_GLU"/>
    <property type="match status" value="1"/>
</dbReference>
<dbReference type="AlphaFoldDB" id="A0A6G8Q376"/>
<evidence type="ECO:0000256" key="4">
    <source>
        <dbReference type="RuleBase" id="RU003345"/>
    </source>
</evidence>
<sequence>MKETTSHLIGGEKVPSTGDEGIPVTNPSNGDQIGSIPVGTEEDAARAVAAARAALPVWSRTPAAERAVLVKEAARKMRGHAREIAELVTLEMGKTVDDALGGVEAGIGTLEQYAELGPLHRGQSLNGNYEAADMMVHEPHGVAAVVVPWNDPIAIACGYIGAALVTGNTVVYKPSEKTPLSAVWLATMFDGLPAGVLNLLLGDERVGRPLVAHEDVDLVLFTGSVPVGREILGIAGQGLKKAVVELGGKDPMIVDRGVEPAWAAGEAAVGCFANAGQICTSVERIYVHEEVAEEFLKNLTARAETLRVGDGFDPDSEMGPIVDEGQRGLIHRHVTEAVEAGATLLSGGELPDGPGSFYPPTVLTGVRAGMSVVDEETFGPVAAVEVVRSFDEALEKANETVYGLAAAVLTPDGANAQRAWRELRAGTVKINAVFGGAPGGAASPKKASGLGFGYGPELLDEVTTTKVVHHTAPPRNA</sequence>
<dbReference type="KEGG" id="rmar:GBA65_19730"/>
<dbReference type="EMBL" id="CP045121">
    <property type="protein sequence ID" value="QIN80916.1"/>
    <property type="molecule type" value="Genomic_DNA"/>
</dbReference>
<dbReference type="SUPFAM" id="SSF53720">
    <property type="entry name" value="ALDH-like"/>
    <property type="match status" value="1"/>
</dbReference>
<dbReference type="CDD" id="cd07078">
    <property type="entry name" value="ALDH"/>
    <property type="match status" value="1"/>
</dbReference>
<dbReference type="GO" id="GO:0016620">
    <property type="term" value="F:oxidoreductase activity, acting on the aldehyde or oxo group of donors, NAD or NADP as acceptor"/>
    <property type="evidence" value="ECO:0007669"/>
    <property type="project" value="InterPro"/>
</dbReference>
<evidence type="ECO:0000256" key="5">
    <source>
        <dbReference type="SAM" id="MobiDB-lite"/>
    </source>
</evidence>
<evidence type="ECO:0000313" key="8">
    <source>
        <dbReference type="Proteomes" id="UP000502706"/>
    </source>
</evidence>
<proteinExistence type="inferred from homology"/>
<dbReference type="Proteomes" id="UP000502706">
    <property type="component" value="Chromosome"/>
</dbReference>
<dbReference type="Pfam" id="PF00171">
    <property type="entry name" value="Aldedh"/>
    <property type="match status" value="1"/>
</dbReference>
<evidence type="ECO:0000259" key="6">
    <source>
        <dbReference type="Pfam" id="PF00171"/>
    </source>
</evidence>
<keyword evidence="8" id="KW-1185">Reference proteome</keyword>
<dbReference type="Gene3D" id="3.40.309.10">
    <property type="entry name" value="Aldehyde Dehydrogenase, Chain A, domain 2"/>
    <property type="match status" value="1"/>
</dbReference>
<reference evidence="7 8" key="1">
    <citation type="submission" date="2019-10" db="EMBL/GenBank/DDBJ databases">
        <title>Rubrobacter sp nov SCSIO 52915 isolated from a deep-sea sediment in the South China Sea.</title>
        <authorList>
            <person name="Chen R.W."/>
        </authorList>
    </citation>
    <scope>NUCLEOTIDE SEQUENCE [LARGE SCALE GENOMIC DNA]</scope>
    <source>
        <strain evidence="7 8">SCSIO 52915</strain>
    </source>
</reference>
<feature type="domain" description="Aldehyde dehydrogenase" evidence="6">
    <location>
        <begin position="16"/>
        <end position="468"/>
    </location>
</feature>
<evidence type="ECO:0000256" key="3">
    <source>
        <dbReference type="PROSITE-ProRule" id="PRU10007"/>
    </source>
</evidence>
<keyword evidence="2 4" id="KW-0560">Oxidoreductase</keyword>
<accession>A0A6G8Q376</accession>
<dbReference type="FunFam" id="3.40.605.10:FF:000007">
    <property type="entry name" value="NAD/NADP-dependent betaine aldehyde dehydrogenase"/>
    <property type="match status" value="1"/>
</dbReference>
<dbReference type="InterPro" id="IPR029510">
    <property type="entry name" value="Ald_DH_CS_GLU"/>
</dbReference>